<protein>
    <recommendedName>
        <fullName evidence="4">Nephrocystin 3-like N-terminal domain-containing protein</fullName>
    </recommendedName>
</protein>
<dbReference type="SUPFAM" id="SSF52540">
    <property type="entry name" value="P-loop containing nucleoside triphosphate hydrolases"/>
    <property type="match status" value="1"/>
</dbReference>
<dbReference type="PANTHER" id="PTHR24173:SF74">
    <property type="entry name" value="ANKYRIN REPEAT DOMAIN-CONTAINING PROTEIN 16"/>
    <property type="match status" value="1"/>
</dbReference>
<dbReference type="Gene3D" id="1.25.40.20">
    <property type="entry name" value="Ankyrin repeat-containing domain"/>
    <property type="match status" value="3"/>
</dbReference>
<evidence type="ECO:0000256" key="3">
    <source>
        <dbReference type="PROSITE-ProRule" id="PRU00023"/>
    </source>
</evidence>
<dbReference type="EMBL" id="JAVHJO010000015">
    <property type="protein sequence ID" value="KAK6527599.1"/>
    <property type="molecule type" value="Genomic_DNA"/>
</dbReference>
<dbReference type="SUPFAM" id="SSF48403">
    <property type="entry name" value="Ankyrin repeat"/>
    <property type="match status" value="2"/>
</dbReference>
<evidence type="ECO:0000259" key="4">
    <source>
        <dbReference type="Pfam" id="PF24883"/>
    </source>
</evidence>
<dbReference type="Pfam" id="PF12796">
    <property type="entry name" value="Ank_2"/>
    <property type="match status" value="1"/>
</dbReference>
<dbReference type="Pfam" id="PF24883">
    <property type="entry name" value="NPHP3_N"/>
    <property type="match status" value="1"/>
</dbReference>
<evidence type="ECO:0000313" key="6">
    <source>
        <dbReference type="Proteomes" id="UP001365542"/>
    </source>
</evidence>
<name>A0AAV9WVP1_9PEZI</name>
<dbReference type="Gene3D" id="3.40.50.300">
    <property type="entry name" value="P-loop containing nucleotide triphosphate hydrolases"/>
    <property type="match status" value="1"/>
</dbReference>
<gene>
    <name evidence="5" type="ORF">TWF694_004583</name>
</gene>
<feature type="domain" description="Nephrocystin 3-like N-terminal" evidence="4">
    <location>
        <begin position="313"/>
        <end position="481"/>
    </location>
</feature>
<sequence>MDVSSGPLPMETPSSQCWEKAQELFIAEVKASRRFSAVEVNAFLHRNYQIDRAINSCTEMKTKVDKEYSGGRGRFATKLLTVLRTVKDVGDAFLEFAPESVSIAWSAVSILIKVGTDDLDKCEMIAGCCENIVTIILNCRLYENRFNSSKLSETPLQDIEQKIMDAIPNLLYLILDFSWHTNYHLDKNRLLRSFKECFSNTLKNKIENLISEYQKLRTIAQDVFQETVMLQLSSIQNLDKRFDQLQADLFPKIQDLTLKLDQIEETISARFEVEDARADFSQRCQRFKPSQIHMQNFLLIFEPIRNEYKDMSSWLYADQSYRDWEDLANDTVKLLCLKGPRGFGKSVKMTHIIKRQMDMHAEHGAVTLFFYFRKGEEMTQTTTKAFESLLCQLLEHKFFSNDIEILGKCVQILTESESQVNTPELLTTLITRFATLLDRPIYIAIDGIDECFDRLEGNLGQSLKQLCRSPTSTIKVICSSRDSIDIESLLSENYLEVASTSDYKNRAGSSTPLPTDIRIIKIDDKANSDDLKLFLTNKVEALVLRRAGGKKGRRFLPELEKIVNIIYNKAVGNFAYATMVVANLQQPTKLTLERKLLELPSEIEGMYQRSLEALKPDERELVVYALKWVVWGLDTVSVLEVVEHYKGMYSVPQVAFSNNTYDPYSDPEILDTRYHLYNASRDFFQFNNIADTISVHLSVKEWIQSEAEKFAKQAQEKNEMKLTKGDDGRWALTVIVPSSTVQHTHTLDGLMDKREAHLALATDTLYALNNKGFQDRYRPWNPPKSIPYNKLWDKPWHKDKDIPVSENESGECPQLDQSVKSLEEVKSSVPGSNLTFSRRRYEIKHWGEHLDLLQKEWRPEERKGPQWDEFWEQLKILMEPRNWKRWGNFISFPTWHLEDWSRPHRWLYESFDTPIAAVARKGLVFILDYLVEHNIATLEDLNGEVDGVFSSPIHDALQHPNIIQAFHKYGADINRECDGDGTPLNRALNCYPMRRNRNEGKAYLDAAKVLIRAGASLEASYPWRNCRPLLAATKTRDLELFFLIFSETEKANRKMTDNRGDTAMHYLFSGDMDFGLLNEVRTADEIDEYIRAGREIFNSLLRTGADIQAQNSNGETPLHYAAEQGDLDGIKWLLDHGADTETPDKDGNTCLHTITKSSSARIDPVEVARALLNAGADLIRENSRGETALSMAIENHDLSLVRFLIQNYTELYPSNNDHFLQEDASSQNLLHKCAARKDQGVEIAKLIVEGLSDENILHAIEAVEGKLGYTPLHVASESLHPEMVKYLLDLKADAMSKTFSGQTALDVAIGILPFELAPRARFQEKKDTEEIEKRSVDCLSSLLAVVPISEFNFQPLSDAAIRSHSKILFEFSLQGGSKVSDLEITDGDGWNIYHTALYSGATDILQDCLANWSYKTVYDSLPQSKRPTRLSATNRGSWCEMSEDGLETWFRG</sequence>
<dbReference type="InterPro" id="IPR056884">
    <property type="entry name" value="NPHP3-like_N"/>
</dbReference>
<organism evidence="5 6">
    <name type="scientific">Orbilia ellipsospora</name>
    <dbReference type="NCBI Taxonomy" id="2528407"/>
    <lineage>
        <taxon>Eukaryota</taxon>
        <taxon>Fungi</taxon>
        <taxon>Dikarya</taxon>
        <taxon>Ascomycota</taxon>
        <taxon>Pezizomycotina</taxon>
        <taxon>Orbiliomycetes</taxon>
        <taxon>Orbiliales</taxon>
        <taxon>Orbiliaceae</taxon>
        <taxon>Orbilia</taxon>
    </lineage>
</organism>
<feature type="repeat" description="ANK" evidence="3">
    <location>
        <begin position="1267"/>
        <end position="1299"/>
    </location>
</feature>
<dbReference type="InterPro" id="IPR002110">
    <property type="entry name" value="Ankyrin_rpt"/>
</dbReference>
<dbReference type="PANTHER" id="PTHR24173">
    <property type="entry name" value="ANKYRIN REPEAT CONTAINING"/>
    <property type="match status" value="1"/>
</dbReference>
<evidence type="ECO:0000256" key="1">
    <source>
        <dbReference type="ARBA" id="ARBA00022737"/>
    </source>
</evidence>
<reference evidence="5 6" key="1">
    <citation type="submission" date="2019-10" db="EMBL/GenBank/DDBJ databases">
        <authorList>
            <person name="Palmer J.M."/>
        </authorList>
    </citation>
    <scope>NUCLEOTIDE SEQUENCE [LARGE SCALE GENOMIC DNA]</scope>
    <source>
        <strain evidence="5 6">TWF694</strain>
    </source>
</reference>
<evidence type="ECO:0000313" key="5">
    <source>
        <dbReference type="EMBL" id="KAK6527599.1"/>
    </source>
</evidence>
<comment type="caution">
    <text evidence="5">The sequence shown here is derived from an EMBL/GenBank/DDBJ whole genome shotgun (WGS) entry which is preliminary data.</text>
</comment>
<dbReference type="InterPro" id="IPR027417">
    <property type="entry name" value="P-loop_NTPase"/>
</dbReference>
<accession>A0AAV9WVP1</accession>
<keyword evidence="2 3" id="KW-0040">ANK repeat</keyword>
<dbReference type="InterPro" id="IPR036770">
    <property type="entry name" value="Ankyrin_rpt-contain_sf"/>
</dbReference>
<evidence type="ECO:0000256" key="2">
    <source>
        <dbReference type="ARBA" id="ARBA00023043"/>
    </source>
</evidence>
<dbReference type="PROSITE" id="PS50088">
    <property type="entry name" value="ANK_REPEAT"/>
    <property type="match status" value="3"/>
</dbReference>
<dbReference type="Pfam" id="PF13857">
    <property type="entry name" value="Ank_5"/>
    <property type="match status" value="1"/>
</dbReference>
<feature type="repeat" description="ANK" evidence="3">
    <location>
        <begin position="1113"/>
        <end position="1145"/>
    </location>
</feature>
<dbReference type="Proteomes" id="UP001365542">
    <property type="component" value="Unassembled WGS sequence"/>
</dbReference>
<keyword evidence="1" id="KW-0677">Repeat</keyword>
<feature type="repeat" description="ANK" evidence="3">
    <location>
        <begin position="1146"/>
        <end position="1183"/>
    </location>
</feature>
<keyword evidence="6" id="KW-1185">Reference proteome</keyword>
<proteinExistence type="predicted"/>
<dbReference type="PROSITE" id="PS50297">
    <property type="entry name" value="ANK_REP_REGION"/>
    <property type="match status" value="2"/>
</dbReference>
<dbReference type="SMART" id="SM00248">
    <property type="entry name" value="ANK"/>
    <property type="match status" value="8"/>
</dbReference>